<proteinExistence type="predicted"/>
<evidence type="ECO:0000313" key="1">
    <source>
        <dbReference type="EMBL" id="SFD34042.1"/>
    </source>
</evidence>
<dbReference type="EMBL" id="FOLQ01000004">
    <property type="protein sequence ID" value="SFD34042.1"/>
    <property type="molecule type" value="Genomic_DNA"/>
</dbReference>
<dbReference type="STRING" id="662367.SAMN05216167_104421"/>
<sequence length="181" mass="20799">MFFASQADFRTWLSANHDKETELLVGFYKVGSGKPSMTWSQSVDEALCFGWIDGVRRSVDVDSYCIRFTPRKPKSIWSAVNIQKIENLIREELMHPAGLAAFEKREENKSKIYAYEQDAISLTDEFESEFKANEKAWTFFRKQAPSYQKLAVHWIMSGKQAITQKSRLAKLISASKSGLRI</sequence>
<protein>
    <submittedName>
        <fullName evidence="1">Uncharacterized conserved protein YdeI, YjbR/CyaY-like superfamily, DUF1801 family</fullName>
    </submittedName>
</protein>
<organism evidence="1 2">
    <name type="scientific">Spirosoma endophyticum</name>
    <dbReference type="NCBI Taxonomy" id="662367"/>
    <lineage>
        <taxon>Bacteria</taxon>
        <taxon>Pseudomonadati</taxon>
        <taxon>Bacteroidota</taxon>
        <taxon>Cytophagia</taxon>
        <taxon>Cytophagales</taxon>
        <taxon>Cytophagaceae</taxon>
        <taxon>Spirosoma</taxon>
    </lineage>
</organism>
<evidence type="ECO:0000313" key="2">
    <source>
        <dbReference type="Proteomes" id="UP000198598"/>
    </source>
</evidence>
<accession>A0A1I1RIQ9</accession>
<dbReference type="Proteomes" id="UP000198598">
    <property type="component" value="Unassembled WGS sequence"/>
</dbReference>
<keyword evidence="2" id="KW-1185">Reference proteome</keyword>
<dbReference type="AlphaFoldDB" id="A0A1I1RIQ9"/>
<dbReference type="Pfam" id="PF13376">
    <property type="entry name" value="OmdA"/>
    <property type="match status" value="1"/>
</dbReference>
<name>A0A1I1RIQ9_9BACT</name>
<reference evidence="1 2" key="1">
    <citation type="submission" date="2016-10" db="EMBL/GenBank/DDBJ databases">
        <authorList>
            <person name="de Groot N.N."/>
        </authorList>
    </citation>
    <scope>NUCLEOTIDE SEQUENCE [LARGE SCALE GENOMIC DNA]</scope>
    <source>
        <strain evidence="1 2">DSM 26130</strain>
    </source>
</reference>
<gene>
    <name evidence="1" type="ORF">SAMN05216167_104421</name>
</gene>